<dbReference type="SUPFAM" id="SSF48452">
    <property type="entry name" value="TPR-like"/>
    <property type="match status" value="1"/>
</dbReference>
<feature type="compositionally biased region" description="Low complexity" evidence="7">
    <location>
        <begin position="477"/>
        <end position="503"/>
    </location>
</feature>
<dbReference type="InterPro" id="IPR051677">
    <property type="entry name" value="AfsR-DnrI-RedD_regulator"/>
</dbReference>
<feature type="compositionally biased region" description="Low complexity" evidence="7">
    <location>
        <begin position="510"/>
        <end position="524"/>
    </location>
</feature>
<dbReference type="SMART" id="SM01043">
    <property type="entry name" value="BTAD"/>
    <property type="match status" value="1"/>
</dbReference>
<evidence type="ECO:0000256" key="5">
    <source>
        <dbReference type="ARBA" id="ARBA00023163"/>
    </source>
</evidence>
<feature type="compositionally biased region" description="Low complexity" evidence="7">
    <location>
        <begin position="454"/>
        <end position="464"/>
    </location>
</feature>
<dbReference type="InterPro" id="IPR016032">
    <property type="entry name" value="Sig_transdc_resp-reg_C-effctor"/>
</dbReference>
<dbReference type="InterPro" id="IPR041664">
    <property type="entry name" value="AAA_16"/>
</dbReference>
<accession>A0A233RXB6</accession>
<evidence type="ECO:0000256" key="4">
    <source>
        <dbReference type="ARBA" id="ARBA00023125"/>
    </source>
</evidence>
<dbReference type="SMART" id="SM00862">
    <property type="entry name" value="Trans_reg_C"/>
    <property type="match status" value="1"/>
</dbReference>
<dbReference type="Gene3D" id="3.30.70.1230">
    <property type="entry name" value="Nucleotide cyclase"/>
    <property type="match status" value="1"/>
</dbReference>
<feature type="region of interest" description="Disordered" evidence="7">
    <location>
        <begin position="250"/>
        <end position="312"/>
    </location>
</feature>
<dbReference type="Pfam" id="PF03704">
    <property type="entry name" value="BTAD"/>
    <property type="match status" value="1"/>
</dbReference>
<feature type="compositionally biased region" description="Pro residues" evidence="7">
    <location>
        <begin position="255"/>
        <end position="266"/>
    </location>
</feature>
<evidence type="ECO:0000256" key="2">
    <source>
        <dbReference type="ARBA" id="ARBA00023012"/>
    </source>
</evidence>
<keyword evidence="2" id="KW-0902">Two-component regulatory system</keyword>
<reference evidence="9 10" key="1">
    <citation type="submission" date="2016-07" db="EMBL/GenBank/DDBJ databases">
        <title>Draft genome of Streptomyces diastatochromogenes.</title>
        <authorList>
            <person name="Podduturi R."/>
            <person name="Lukassen M.B."/>
            <person name="Clausen N."/>
            <person name="Nielsen J.L."/>
            <person name="Jorgensen N.O."/>
        </authorList>
    </citation>
    <scope>NUCLEOTIDE SEQUENCE [LARGE SCALE GENOMIC DNA]</scope>
    <source>
        <strain evidence="9 10">DSM 40608</strain>
    </source>
</reference>
<dbReference type="PANTHER" id="PTHR35807">
    <property type="entry name" value="TRANSCRIPTIONAL REGULATOR REDD-RELATED"/>
    <property type="match status" value="1"/>
</dbReference>
<evidence type="ECO:0000256" key="7">
    <source>
        <dbReference type="SAM" id="MobiDB-lite"/>
    </source>
</evidence>
<evidence type="ECO:0000313" key="9">
    <source>
        <dbReference type="EMBL" id="OXY88028.1"/>
    </source>
</evidence>
<evidence type="ECO:0000259" key="8">
    <source>
        <dbReference type="PROSITE" id="PS51755"/>
    </source>
</evidence>
<comment type="caution">
    <text evidence="9">The sequence shown here is derived from an EMBL/GenBank/DDBJ whole genome shotgun (WGS) entry which is preliminary data.</text>
</comment>
<comment type="similarity">
    <text evidence="1">Belongs to the AfsR/DnrI/RedD regulatory family.</text>
</comment>
<dbReference type="Pfam" id="PF00486">
    <property type="entry name" value="Trans_reg_C"/>
    <property type="match status" value="1"/>
</dbReference>
<dbReference type="InterPro" id="IPR029787">
    <property type="entry name" value="Nucleotide_cyclase"/>
</dbReference>
<dbReference type="Pfam" id="PF13191">
    <property type="entry name" value="AAA_16"/>
    <property type="match status" value="1"/>
</dbReference>
<feature type="compositionally biased region" description="Low complexity" evidence="7">
    <location>
        <begin position="374"/>
        <end position="401"/>
    </location>
</feature>
<dbReference type="Gene3D" id="1.10.10.10">
    <property type="entry name" value="Winged helix-like DNA-binding domain superfamily/Winged helix DNA-binding domain"/>
    <property type="match status" value="1"/>
</dbReference>
<dbReference type="PROSITE" id="PS51755">
    <property type="entry name" value="OMPR_PHOB"/>
    <property type="match status" value="1"/>
</dbReference>
<gene>
    <name evidence="9" type="ORF">BEK98_43035</name>
</gene>
<dbReference type="GO" id="GO:0006355">
    <property type="term" value="P:regulation of DNA-templated transcription"/>
    <property type="evidence" value="ECO:0007669"/>
    <property type="project" value="InterPro"/>
</dbReference>
<keyword evidence="4 6" id="KW-0238">DNA-binding</keyword>
<dbReference type="FunFam" id="1.25.40.10:FF:000222">
    <property type="entry name" value="SARP family transcriptional regulator"/>
    <property type="match status" value="1"/>
</dbReference>
<protein>
    <recommendedName>
        <fullName evidence="8">OmpR/PhoB-type domain-containing protein</fullName>
    </recommendedName>
</protein>
<evidence type="ECO:0000313" key="10">
    <source>
        <dbReference type="Proteomes" id="UP000215483"/>
    </source>
</evidence>
<keyword evidence="10" id="KW-1185">Reference proteome</keyword>
<sequence length="985" mass="101777">MEFRLLGPLEVEGPSGLVALGGTRQRAALAYLLLHAGEVVPTRRLLSAVWPADRVPGTARKILQNAIWRLRRTLAVPGEAQAAQLVTQAPGYVVRVPPERIDLLRFERLAAQGRAALLTGEPARARGALREALALWRGPALADLAEAGTVWPELAGLEQKRLDVMEDCFEVELLCGQHQSVLRDLDAFVRAEPLRERASGQLMLALYRSGRQADALHVYARIRTALVEGLGLEPGREMQRLQSAILAQDPQLNLPGPPYGTGPDSPPTLAHGTAPASLPYGAGPGTAPAPAPVSGNGLAPAPGWASGVDAGPGWAQGTGTDWARGTGPASTQGTGPGWAQDTGPTPTQGTGPGWIQDTGPTPTQGTGPGWAQDTGPTPTQGTAPGWIQDTGPTPTQGTGPDWGRGTRPDPAQGAEPASVQSPVPVIKPNAGPTIGPGPAFLPTRGAEPALGSEAPGTPGTGAAADLGFGATPWPDYGTPRAPATGATPGPDTGSALGPRTGAAPSPPTAPRTAPGPLHDAAPANGPAPTPGAAPPPTAVTAVPPVGDPSRTGTGTSPDSRGGAYRSGSVLMIRFGLGTEFDDLPAGDIDRVLDTVCELAREEIEKSGGCAAWSIGSVLLSLFEEEPGRDGCAERAVRAGLAIRDCLSIPASPLAPPTSVIKGLSVHAAVTTGTAYVCRWPSSGAAGDDPWISGELVDTCEAMLCLTPSAEIHVCDETRSRTEGAISYHRLSAATATWQVRALRPGAEGDGPCCERDSELDLMTGFLSRARQRSTPHLISVLGHSDLGRTRLLMEFHRRIAETAPDPVRVLNGTVTAGGDVLAVPTEMLAACCGITRQDDPATADRKLASALRGLADAGTAAELLPALRSLLAGRHRGADERDRLLAAWRRFMAPAARSGPLVLIWDGLHQADDALLDAVEQLCADCPDAPLLVVVGAHDDLLGARPAWSGVAQQAMTLRLAPLAEDALDRLLRSVFLSEADGDAA</sequence>
<dbReference type="SUPFAM" id="SSF55073">
    <property type="entry name" value="Nucleotide cyclase"/>
    <property type="match status" value="1"/>
</dbReference>
<dbReference type="InterPro" id="IPR005158">
    <property type="entry name" value="BTAD"/>
</dbReference>
<dbReference type="AlphaFoldDB" id="A0A233RXB6"/>
<proteinExistence type="inferred from homology"/>
<organism evidence="9 10">
    <name type="scientific">Streptomyces diastatochromogenes</name>
    <dbReference type="NCBI Taxonomy" id="42236"/>
    <lineage>
        <taxon>Bacteria</taxon>
        <taxon>Bacillati</taxon>
        <taxon>Actinomycetota</taxon>
        <taxon>Actinomycetes</taxon>
        <taxon>Kitasatosporales</taxon>
        <taxon>Streptomycetaceae</taxon>
        <taxon>Streptomyces</taxon>
    </lineage>
</organism>
<dbReference type="InterPro" id="IPR011990">
    <property type="entry name" value="TPR-like_helical_dom_sf"/>
</dbReference>
<feature type="domain" description="OmpR/PhoB-type" evidence="8">
    <location>
        <begin position="1"/>
        <end position="96"/>
    </location>
</feature>
<dbReference type="CDD" id="cd15831">
    <property type="entry name" value="BTAD"/>
    <property type="match status" value="1"/>
</dbReference>
<evidence type="ECO:0000256" key="6">
    <source>
        <dbReference type="PROSITE-ProRule" id="PRU01091"/>
    </source>
</evidence>
<dbReference type="SUPFAM" id="SSF46894">
    <property type="entry name" value="C-terminal effector domain of the bipartite response regulators"/>
    <property type="match status" value="1"/>
</dbReference>
<dbReference type="OrthoDB" id="4336084at2"/>
<dbReference type="EMBL" id="MCGQ01000058">
    <property type="protein sequence ID" value="OXY88028.1"/>
    <property type="molecule type" value="Genomic_DNA"/>
</dbReference>
<keyword evidence="3" id="KW-0805">Transcription regulation</keyword>
<feature type="region of interest" description="Disordered" evidence="7">
    <location>
        <begin position="324"/>
        <end position="564"/>
    </location>
</feature>
<dbReference type="InterPro" id="IPR001867">
    <property type="entry name" value="OmpR/PhoB-type_DNA-bd"/>
</dbReference>
<dbReference type="Proteomes" id="UP000215483">
    <property type="component" value="Unassembled WGS sequence"/>
</dbReference>
<dbReference type="Gene3D" id="1.25.40.10">
    <property type="entry name" value="Tetratricopeptide repeat domain"/>
    <property type="match status" value="1"/>
</dbReference>
<feature type="DNA-binding region" description="OmpR/PhoB-type" evidence="6">
    <location>
        <begin position="1"/>
        <end position="96"/>
    </location>
</feature>
<evidence type="ECO:0000256" key="1">
    <source>
        <dbReference type="ARBA" id="ARBA00005820"/>
    </source>
</evidence>
<dbReference type="PANTHER" id="PTHR35807:SF1">
    <property type="entry name" value="TRANSCRIPTIONAL REGULATOR REDD"/>
    <property type="match status" value="1"/>
</dbReference>
<name>A0A233RXB6_STRDA</name>
<dbReference type="RefSeq" id="WP_094222462.1">
    <property type="nucleotide sequence ID" value="NZ_MCGQ01000058.1"/>
</dbReference>
<evidence type="ECO:0000256" key="3">
    <source>
        <dbReference type="ARBA" id="ARBA00023015"/>
    </source>
</evidence>
<dbReference type="InterPro" id="IPR036388">
    <property type="entry name" value="WH-like_DNA-bd_sf"/>
</dbReference>
<feature type="compositionally biased region" description="Pro residues" evidence="7">
    <location>
        <begin position="525"/>
        <end position="537"/>
    </location>
</feature>
<dbReference type="GO" id="GO:0000160">
    <property type="term" value="P:phosphorelay signal transduction system"/>
    <property type="evidence" value="ECO:0007669"/>
    <property type="project" value="UniProtKB-KW"/>
</dbReference>
<keyword evidence="5" id="KW-0804">Transcription</keyword>
<dbReference type="GO" id="GO:0003677">
    <property type="term" value="F:DNA binding"/>
    <property type="evidence" value="ECO:0007669"/>
    <property type="project" value="UniProtKB-UniRule"/>
</dbReference>